<keyword evidence="2" id="KW-0732">Signal</keyword>
<accession>A0ABT2GA96</accession>
<evidence type="ECO:0000313" key="4">
    <source>
        <dbReference type="Proteomes" id="UP001165580"/>
    </source>
</evidence>
<feature type="compositionally biased region" description="Low complexity" evidence="1">
    <location>
        <begin position="261"/>
        <end position="271"/>
    </location>
</feature>
<gene>
    <name evidence="3" type="ORF">NVV95_01025</name>
</gene>
<dbReference type="RefSeq" id="WP_259484677.1">
    <property type="nucleotide sequence ID" value="NZ_JANTEZ010000001.1"/>
</dbReference>
<evidence type="ECO:0000313" key="3">
    <source>
        <dbReference type="EMBL" id="MCS5713126.1"/>
    </source>
</evidence>
<protein>
    <submittedName>
        <fullName evidence="3">Uncharacterized protein</fullName>
    </submittedName>
</protein>
<reference evidence="3" key="1">
    <citation type="submission" date="2022-08" db="EMBL/GenBank/DDBJ databases">
        <authorList>
            <person name="Deng Y."/>
            <person name="Han X.-F."/>
            <person name="Zhang Y.-Q."/>
        </authorList>
    </citation>
    <scope>NUCLEOTIDE SEQUENCE</scope>
    <source>
        <strain evidence="3">CPCC 205716</strain>
    </source>
</reference>
<feature type="signal peptide" evidence="2">
    <location>
        <begin position="1"/>
        <end position="23"/>
    </location>
</feature>
<name>A0ABT2GA96_9MICO</name>
<feature type="region of interest" description="Disordered" evidence="1">
    <location>
        <begin position="254"/>
        <end position="276"/>
    </location>
</feature>
<dbReference type="Proteomes" id="UP001165580">
    <property type="component" value="Unassembled WGS sequence"/>
</dbReference>
<feature type="chain" id="PRO_5046193828" evidence="2">
    <location>
        <begin position="24"/>
        <end position="337"/>
    </location>
</feature>
<dbReference type="EMBL" id="JANTEZ010000001">
    <property type="protein sequence ID" value="MCS5713126.1"/>
    <property type="molecule type" value="Genomic_DNA"/>
</dbReference>
<comment type="caution">
    <text evidence="3">The sequence shown here is derived from an EMBL/GenBank/DDBJ whole genome shotgun (WGS) entry which is preliminary data.</text>
</comment>
<evidence type="ECO:0000256" key="2">
    <source>
        <dbReference type="SAM" id="SignalP"/>
    </source>
</evidence>
<proteinExistence type="predicted"/>
<sequence length="337" mass="35177">MDRASARRTLSPVLVTALLGALAAGLAGCAGGPPGTVGPTSAESPLTPYYDALYGNSSEEELQQRNDTVQTTAAACMKEQGFPYEPDPGSGISVQDAPSGGADWGSREFAEQYGYGVVSSPYAPTTGDEEWVDPNAGYLATLSEGERAAWEQALYGQPVEPASGAVPVWDWTTAGCMGKAFHEADLASGAAVGDPEFQGLVDELNGLSDEAASVDAVVTAERAWSDCLASAGHPGYEHRADPSADFSERFSALTRPDDPGDQAAGDQATGGDHPDVDQSALDALQDEEIATAVADFDCAQSSRHDELLAAEQHRVEQAFVDRNRAALDALVAKHGRN</sequence>
<evidence type="ECO:0000256" key="1">
    <source>
        <dbReference type="SAM" id="MobiDB-lite"/>
    </source>
</evidence>
<dbReference type="PROSITE" id="PS51257">
    <property type="entry name" value="PROKAR_LIPOPROTEIN"/>
    <property type="match status" value="1"/>
</dbReference>
<keyword evidence="4" id="KW-1185">Reference proteome</keyword>
<organism evidence="3 4">
    <name type="scientific">Herbiconiux gentiana</name>
    <dbReference type="NCBI Taxonomy" id="2970912"/>
    <lineage>
        <taxon>Bacteria</taxon>
        <taxon>Bacillati</taxon>
        <taxon>Actinomycetota</taxon>
        <taxon>Actinomycetes</taxon>
        <taxon>Micrococcales</taxon>
        <taxon>Microbacteriaceae</taxon>
        <taxon>Herbiconiux</taxon>
    </lineage>
</organism>